<evidence type="ECO:0000256" key="1">
    <source>
        <dbReference type="ARBA" id="ARBA00004571"/>
    </source>
</evidence>
<keyword evidence="7" id="KW-1185">Reference proteome</keyword>
<dbReference type="CDD" id="cd00342">
    <property type="entry name" value="gram_neg_porins"/>
    <property type="match status" value="1"/>
</dbReference>
<comment type="caution">
    <text evidence="6">The sequence shown here is derived from an EMBL/GenBank/DDBJ whole genome shotgun (WGS) entry which is preliminary data.</text>
</comment>
<evidence type="ECO:0000313" key="7">
    <source>
        <dbReference type="Proteomes" id="UP001499988"/>
    </source>
</evidence>
<dbReference type="Pfam" id="PF13609">
    <property type="entry name" value="Porin_4"/>
    <property type="match status" value="1"/>
</dbReference>
<evidence type="ECO:0000259" key="5">
    <source>
        <dbReference type="Pfam" id="PF13609"/>
    </source>
</evidence>
<dbReference type="EMBL" id="BAABJZ010000087">
    <property type="protein sequence ID" value="GAA4891766.1"/>
    <property type="molecule type" value="Genomic_DNA"/>
</dbReference>
<organism evidence="6 7">
    <name type="scientific">Ferrimonas pelagia</name>
    <dbReference type="NCBI Taxonomy" id="1177826"/>
    <lineage>
        <taxon>Bacteria</taxon>
        <taxon>Pseudomonadati</taxon>
        <taxon>Pseudomonadota</taxon>
        <taxon>Gammaproteobacteria</taxon>
        <taxon>Alteromonadales</taxon>
        <taxon>Ferrimonadaceae</taxon>
        <taxon>Ferrimonas</taxon>
    </lineage>
</organism>
<evidence type="ECO:0000256" key="3">
    <source>
        <dbReference type="ARBA" id="ARBA00023136"/>
    </source>
</evidence>
<evidence type="ECO:0000313" key="6">
    <source>
        <dbReference type="EMBL" id="GAA4891766.1"/>
    </source>
</evidence>
<evidence type="ECO:0000256" key="4">
    <source>
        <dbReference type="SAM" id="SignalP"/>
    </source>
</evidence>
<protein>
    <submittedName>
        <fullName evidence="6">Porin</fullName>
    </submittedName>
</protein>
<keyword evidence="3" id="KW-0472">Membrane</keyword>
<dbReference type="Gene3D" id="2.40.160.10">
    <property type="entry name" value="Porin"/>
    <property type="match status" value="1"/>
</dbReference>
<name>A0ABP9F2I7_9GAMM</name>
<dbReference type="PANTHER" id="PTHR34501">
    <property type="entry name" value="PROTEIN YDDL-RELATED"/>
    <property type="match status" value="1"/>
</dbReference>
<dbReference type="InterPro" id="IPR033900">
    <property type="entry name" value="Gram_neg_porin_domain"/>
</dbReference>
<dbReference type="SUPFAM" id="SSF56935">
    <property type="entry name" value="Porins"/>
    <property type="match status" value="1"/>
</dbReference>
<feature type="signal peptide" evidence="4">
    <location>
        <begin position="1"/>
        <end position="19"/>
    </location>
</feature>
<dbReference type="InterPro" id="IPR050298">
    <property type="entry name" value="Gram-neg_bact_OMP"/>
</dbReference>
<feature type="chain" id="PRO_5045159136" evidence="4">
    <location>
        <begin position="20"/>
        <end position="381"/>
    </location>
</feature>
<dbReference type="RefSeq" id="WP_345335872.1">
    <property type="nucleotide sequence ID" value="NZ_BAABJZ010000087.1"/>
</dbReference>
<accession>A0ABP9F2I7</accession>
<proteinExistence type="predicted"/>
<sequence length="381" mass="42096">MRTAALCLSITIVAFPALSLGLYDDEINALSVGGHAGISLVNSDGDTRVADSSSRIRFTFNRQLPNDWQAEARMEWGFNLVDSGNNLQLSGDALQSQREGQFLFNRLGYLAFNHDKFGSLSIGKQWSVYYDVAANTDNFILTGGLASGVYNFGTDGGLSGTGRADSAIQYRNELYGLQYALQYQAKTEGTVGVLPPPECNVTEPPAFCDELNDFSVDYDDSWGGSVRYRFHALTFGVGYNRGNFESVARGQAKDEAVILGITYGDLYQPGLYAGANYAKTENHELDHRNRVFDGDGYELMVNYTFDNALTLVSGVNWLESSDSTYEDENGKFKRLLYVLGAHYQWGDMIRLYVEGKIDDSEFGSDNGSDENLIGVGARFYF</sequence>
<dbReference type="PANTHER" id="PTHR34501:SF2">
    <property type="entry name" value="OUTER MEMBRANE PORIN F-RELATED"/>
    <property type="match status" value="1"/>
</dbReference>
<keyword evidence="2 4" id="KW-0732">Signal</keyword>
<dbReference type="InterPro" id="IPR023614">
    <property type="entry name" value="Porin_dom_sf"/>
</dbReference>
<comment type="subcellular location">
    <subcellularLocation>
        <location evidence="1">Cell outer membrane</location>
        <topology evidence="1">Multi-pass membrane protein</topology>
    </subcellularLocation>
</comment>
<dbReference type="Proteomes" id="UP001499988">
    <property type="component" value="Unassembled WGS sequence"/>
</dbReference>
<feature type="domain" description="Porin" evidence="5">
    <location>
        <begin position="31"/>
        <end position="356"/>
    </location>
</feature>
<reference evidence="7" key="1">
    <citation type="journal article" date="2019" name="Int. J. Syst. Evol. Microbiol.">
        <title>The Global Catalogue of Microorganisms (GCM) 10K type strain sequencing project: providing services to taxonomists for standard genome sequencing and annotation.</title>
        <authorList>
            <consortium name="The Broad Institute Genomics Platform"/>
            <consortium name="The Broad Institute Genome Sequencing Center for Infectious Disease"/>
            <person name="Wu L."/>
            <person name="Ma J."/>
        </authorList>
    </citation>
    <scope>NUCLEOTIDE SEQUENCE [LARGE SCALE GENOMIC DNA]</scope>
    <source>
        <strain evidence="7">JCM 18401</strain>
    </source>
</reference>
<gene>
    <name evidence="6" type="ORF">GCM10023333_26330</name>
</gene>
<evidence type="ECO:0000256" key="2">
    <source>
        <dbReference type="ARBA" id="ARBA00022729"/>
    </source>
</evidence>